<keyword evidence="5" id="KW-0489">Methyltransferase</keyword>
<protein>
    <recommendedName>
        <fullName evidence="3">protein-histidine N-methyltransferase</fullName>
        <ecNumber evidence="3">2.1.1.85</ecNumber>
    </recommendedName>
</protein>
<dbReference type="EC" id="2.1.1.85" evidence="3"/>
<keyword evidence="11" id="KW-1185">Reference proteome</keyword>
<sequence>MEFRFNFSCDLEEKDGTNSTNTCSVEEKTEKLEDFQELFSSKLDNKILSQFHQSSYKFCNVDISCYKCEDIEQWIVENNSAEESVVKSAAASHSDLLPAVYEGGLTVWECGCDLAEFISGEGIDFRGKSVIELGCGAGLPGICAMKCGAEQVYFQDYNSEVISYFTIPNVQLNETTCQCRFFSGDWGEFQKYARNQPDMRFDYILTAETIYSSENYPKLHSLLETLLKVDGKIFLAAKSHYYGVGGGTRLFEDFITKEENFTYESVKVMEASKFEFALLDERKYKSLALL</sequence>
<dbReference type="AlphaFoldDB" id="A0A8W8L2Z4"/>
<dbReference type="InterPro" id="IPR029063">
    <property type="entry name" value="SAM-dependent_MTases_sf"/>
</dbReference>
<evidence type="ECO:0000256" key="2">
    <source>
        <dbReference type="ARBA" id="ARBA00004496"/>
    </source>
</evidence>
<keyword evidence="6" id="KW-0808">Transferase</keyword>
<name>A0A8W8L2Z4_MAGGI</name>
<dbReference type="SUPFAM" id="SSF53335">
    <property type="entry name" value="S-adenosyl-L-methionine-dependent methyltransferases"/>
    <property type="match status" value="1"/>
</dbReference>
<dbReference type="CDD" id="cd02440">
    <property type="entry name" value="AdoMet_MTases"/>
    <property type="match status" value="1"/>
</dbReference>
<evidence type="ECO:0000256" key="6">
    <source>
        <dbReference type="ARBA" id="ARBA00022679"/>
    </source>
</evidence>
<reference evidence="10" key="1">
    <citation type="submission" date="2022-08" db="UniProtKB">
        <authorList>
            <consortium name="EnsemblMetazoa"/>
        </authorList>
    </citation>
    <scope>IDENTIFICATION</scope>
    <source>
        <strain evidence="10">05x7-T-G4-1.051#20</strain>
    </source>
</reference>
<dbReference type="GO" id="GO:0018064">
    <property type="term" value="F:protein-L-histidine N-tele-methyltransferase activity"/>
    <property type="evidence" value="ECO:0007669"/>
    <property type="project" value="UniProtKB-EC"/>
</dbReference>
<comment type="subcellular location">
    <subcellularLocation>
        <location evidence="2">Cytoplasm</location>
    </subcellularLocation>
    <subcellularLocation>
        <location evidence="1">Nucleus</location>
    </subcellularLocation>
</comment>
<evidence type="ECO:0000313" key="10">
    <source>
        <dbReference type="EnsemblMetazoa" id="G26438.3:cds"/>
    </source>
</evidence>
<evidence type="ECO:0000256" key="5">
    <source>
        <dbReference type="ARBA" id="ARBA00022603"/>
    </source>
</evidence>
<evidence type="ECO:0000256" key="9">
    <source>
        <dbReference type="ARBA" id="ARBA00038126"/>
    </source>
</evidence>
<dbReference type="GO" id="GO:0005634">
    <property type="term" value="C:nucleus"/>
    <property type="evidence" value="ECO:0007669"/>
    <property type="project" value="UniProtKB-SubCell"/>
</dbReference>
<evidence type="ECO:0000256" key="4">
    <source>
        <dbReference type="ARBA" id="ARBA00022490"/>
    </source>
</evidence>
<dbReference type="Proteomes" id="UP000005408">
    <property type="component" value="Unassembled WGS sequence"/>
</dbReference>
<dbReference type="PANTHER" id="PTHR14614">
    <property type="entry name" value="HEPATOCELLULAR CARCINOMA-ASSOCIATED ANTIGEN"/>
    <property type="match status" value="1"/>
</dbReference>
<keyword evidence="4" id="KW-0963">Cytoplasm</keyword>
<organism evidence="10 11">
    <name type="scientific">Magallana gigas</name>
    <name type="common">Pacific oyster</name>
    <name type="synonym">Crassostrea gigas</name>
    <dbReference type="NCBI Taxonomy" id="29159"/>
    <lineage>
        <taxon>Eukaryota</taxon>
        <taxon>Metazoa</taxon>
        <taxon>Spiralia</taxon>
        <taxon>Lophotrochozoa</taxon>
        <taxon>Mollusca</taxon>
        <taxon>Bivalvia</taxon>
        <taxon>Autobranchia</taxon>
        <taxon>Pteriomorphia</taxon>
        <taxon>Ostreida</taxon>
        <taxon>Ostreoidea</taxon>
        <taxon>Ostreidae</taxon>
        <taxon>Magallana</taxon>
    </lineage>
</organism>
<dbReference type="Gene3D" id="3.40.50.150">
    <property type="entry name" value="Vaccinia Virus protein VP39"/>
    <property type="match status" value="1"/>
</dbReference>
<evidence type="ECO:0000256" key="1">
    <source>
        <dbReference type="ARBA" id="ARBA00004123"/>
    </source>
</evidence>
<evidence type="ECO:0000256" key="7">
    <source>
        <dbReference type="ARBA" id="ARBA00022691"/>
    </source>
</evidence>
<dbReference type="Pfam" id="PF10294">
    <property type="entry name" value="Methyltransf_16"/>
    <property type="match status" value="1"/>
</dbReference>
<keyword evidence="7" id="KW-0949">S-adenosyl-L-methionine</keyword>
<evidence type="ECO:0000256" key="8">
    <source>
        <dbReference type="ARBA" id="ARBA00023242"/>
    </source>
</evidence>
<dbReference type="GO" id="GO:0032259">
    <property type="term" value="P:methylation"/>
    <property type="evidence" value="ECO:0007669"/>
    <property type="project" value="UniProtKB-KW"/>
</dbReference>
<keyword evidence="8" id="KW-0539">Nucleus</keyword>
<dbReference type="PANTHER" id="PTHR14614:SF39">
    <property type="entry name" value="HISTIDINE PROTEIN METHYLTRANSFERASE 1 HOMOLOG"/>
    <property type="match status" value="1"/>
</dbReference>
<dbReference type="EnsemblMetazoa" id="G26438.3">
    <property type="protein sequence ID" value="G26438.3:cds"/>
    <property type="gene ID" value="G26438"/>
</dbReference>
<dbReference type="InterPro" id="IPR019410">
    <property type="entry name" value="Methyltransf_16"/>
</dbReference>
<accession>A0A8W8L2Z4</accession>
<comment type="similarity">
    <text evidence="9">Belongs to the methyltransferase superfamily. METTL18 family.</text>
</comment>
<dbReference type="GO" id="GO:0005737">
    <property type="term" value="C:cytoplasm"/>
    <property type="evidence" value="ECO:0007669"/>
    <property type="project" value="UniProtKB-SubCell"/>
</dbReference>
<evidence type="ECO:0000256" key="3">
    <source>
        <dbReference type="ARBA" id="ARBA00012533"/>
    </source>
</evidence>
<evidence type="ECO:0000313" key="11">
    <source>
        <dbReference type="Proteomes" id="UP000005408"/>
    </source>
</evidence>
<proteinExistence type="inferred from homology"/>